<proteinExistence type="predicted"/>
<comment type="caution">
    <text evidence="2">The sequence shown here is derived from an EMBL/GenBank/DDBJ whole genome shotgun (WGS) entry which is preliminary data.</text>
</comment>
<protein>
    <submittedName>
        <fullName evidence="2">Uncharacterized protein</fullName>
    </submittedName>
</protein>
<sequence>MPVITVSPAVFSAVQIIGPIFFAILIGLIVTAIARSVVKSTRRVRTGRMIISAIIGAYVVGYIGDLMGMQNIGLLLDILGAVLAIAGLTVRRRRFVRF</sequence>
<accession>A0ABS9TLM6</accession>
<dbReference type="EMBL" id="JAKXMK010000024">
    <property type="protein sequence ID" value="MCH6169313.1"/>
    <property type="molecule type" value="Genomic_DNA"/>
</dbReference>
<evidence type="ECO:0000313" key="2">
    <source>
        <dbReference type="EMBL" id="MCH6169313.1"/>
    </source>
</evidence>
<keyword evidence="3" id="KW-1185">Reference proteome</keyword>
<dbReference type="Proteomes" id="UP001299970">
    <property type="component" value="Unassembled WGS sequence"/>
</dbReference>
<evidence type="ECO:0000313" key="3">
    <source>
        <dbReference type="Proteomes" id="UP001299970"/>
    </source>
</evidence>
<feature type="transmembrane region" description="Helical" evidence="1">
    <location>
        <begin position="46"/>
        <end position="64"/>
    </location>
</feature>
<reference evidence="2 3" key="1">
    <citation type="submission" date="2022-03" db="EMBL/GenBank/DDBJ databases">
        <title>Pseudonocardia alaer sp. nov., a novel actinomycete isolated from reed forest soil.</title>
        <authorList>
            <person name="Wang L."/>
        </authorList>
    </citation>
    <scope>NUCLEOTIDE SEQUENCE [LARGE SCALE GENOMIC DNA]</scope>
    <source>
        <strain evidence="2 3">Y-16303</strain>
    </source>
</reference>
<keyword evidence="1" id="KW-0812">Transmembrane</keyword>
<feature type="transmembrane region" description="Helical" evidence="1">
    <location>
        <begin position="12"/>
        <end position="34"/>
    </location>
</feature>
<organism evidence="2 3">
    <name type="scientific">Pseudonocardia alaniniphila</name>
    <dbReference type="NCBI Taxonomy" id="75291"/>
    <lineage>
        <taxon>Bacteria</taxon>
        <taxon>Bacillati</taxon>
        <taxon>Actinomycetota</taxon>
        <taxon>Actinomycetes</taxon>
        <taxon>Pseudonocardiales</taxon>
        <taxon>Pseudonocardiaceae</taxon>
        <taxon>Pseudonocardia</taxon>
    </lineage>
</organism>
<feature type="transmembrane region" description="Helical" evidence="1">
    <location>
        <begin position="70"/>
        <end position="90"/>
    </location>
</feature>
<evidence type="ECO:0000256" key="1">
    <source>
        <dbReference type="SAM" id="Phobius"/>
    </source>
</evidence>
<gene>
    <name evidence="2" type="ORF">MMF94_26750</name>
</gene>
<dbReference type="RefSeq" id="WP_241039954.1">
    <property type="nucleotide sequence ID" value="NZ_BAAAJF010000021.1"/>
</dbReference>
<keyword evidence="1" id="KW-0472">Membrane</keyword>
<name>A0ABS9TLM6_9PSEU</name>
<keyword evidence="1" id="KW-1133">Transmembrane helix</keyword>